<accession>A0A0A9HJF1</accession>
<reference evidence="1" key="1">
    <citation type="submission" date="2014-09" db="EMBL/GenBank/DDBJ databases">
        <authorList>
            <person name="Magalhaes I.L.F."/>
            <person name="Oliveira U."/>
            <person name="Santos F.R."/>
            <person name="Vidigal T.H.D.A."/>
            <person name="Brescovit A.D."/>
            <person name="Santos A.J."/>
        </authorList>
    </citation>
    <scope>NUCLEOTIDE SEQUENCE</scope>
    <source>
        <tissue evidence="1">Shoot tissue taken approximately 20 cm above the soil surface</tissue>
    </source>
</reference>
<evidence type="ECO:0000313" key="1">
    <source>
        <dbReference type="EMBL" id="JAE33008.1"/>
    </source>
</evidence>
<proteinExistence type="predicted"/>
<sequence length="51" mass="5844">MMSYTNRELYMYYLCLPATITDKAFSQHSMMAMGLLSKTILTSIPCCWSVP</sequence>
<name>A0A0A9HJF1_ARUDO</name>
<reference evidence="1" key="2">
    <citation type="journal article" date="2015" name="Data Brief">
        <title>Shoot transcriptome of the giant reed, Arundo donax.</title>
        <authorList>
            <person name="Barrero R.A."/>
            <person name="Guerrero F.D."/>
            <person name="Moolhuijzen P."/>
            <person name="Goolsby J.A."/>
            <person name="Tidwell J."/>
            <person name="Bellgard S.E."/>
            <person name="Bellgard M.I."/>
        </authorList>
    </citation>
    <scope>NUCLEOTIDE SEQUENCE</scope>
    <source>
        <tissue evidence="1">Shoot tissue taken approximately 20 cm above the soil surface</tissue>
    </source>
</reference>
<dbReference type="AlphaFoldDB" id="A0A0A9HJF1"/>
<protein>
    <submittedName>
        <fullName evidence="1">Uncharacterized protein</fullName>
    </submittedName>
</protein>
<dbReference type="EMBL" id="GBRH01164888">
    <property type="protein sequence ID" value="JAE33008.1"/>
    <property type="molecule type" value="Transcribed_RNA"/>
</dbReference>
<organism evidence="1">
    <name type="scientific">Arundo donax</name>
    <name type="common">Giant reed</name>
    <name type="synonym">Donax arundinaceus</name>
    <dbReference type="NCBI Taxonomy" id="35708"/>
    <lineage>
        <taxon>Eukaryota</taxon>
        <taxon>Viridiplantae</taxon>
        <taxon>Streptophyta</taxon>
        <taxon>Embryophyta</taxon>
        <taxon>Tracheophyta</taxon>
        <taxon>Spermatophyta</taxon>
        <taxon>Magnoliopsida</taxon>
        <taxon>Liliopsida</taxon>
        <taxon>Poales</taxon>
        <taxon>Poaceae</taxon>
        <taxon>PACMAD clade</taxon>
        <taxon>Arundinoideae</taxon>
        <taxon>Arundineae</taxon>
        <taxon>Arundo</taxon>
    </lineage>
</organism>